<comment type="caution">
    <text evidence="2">The sequence shown here is derived from an EMBL/GenBank/DDBJ whole genome shotgun (WGS) entry which is preliminary data.</text>
</comment>
<dbReference type="Gene3D" id="1.10.260.40">
    <property type="entry name" value="lambda repressor-like DNA-binding domains"/>
    <property type="match status" value="1"/>
</dbReference>
<gene>
    <name evidence="2" type="ORF">EKL94_13105</name>
</gene>
<reference evidence="2 3" key="1">
    <citation type="submission" date="2018-12" db="EMBL/GenBank/DDBJ databases">
        <authorList>
            <person name="Kartti S."/>
            <person name="Manni A."/>
            <person name="Chemao El Fihri M.W."/>
            <person name="Laamarti M."/>
            <person name="Temsamani L."/>
            <person name="El Jamali J.E."/>
            <person name="Ouadghiri M."/>
            <person name="Ibrahimi A."/>
            <person name="Filati-Maltouf A."/>
        </authorList>
    </citation>
    <scope>NUCLEOTIDE SEQUENCE [LARGE SCALE GENOMIC DNA]</scope>
    <source>
        <strain evidence="2 3">MDMC339</strain>
    </source>
</reference>
<protein>
    <submittedName>
        <fullName evidence="2">XRE family transcriptional regulator</fullName>
    </submittedName>
</protein>
<dbReference type="SMART" id="SM00530">
    <property type="entry name" value="HTH_XRE"/>
    <property type="match status" value="1"/>
</dbReference>
<evidence type="ECO:0000259" key="1">
    <source>
        <dbReference type="PROSITE" id="PS50943"/>
    </source>
</evidence>
<accession>A0A3S0HCS5</accession>
<dbReference type="PROSITE" id="PS50943">
    <property type="entry name" value="HTH_CROC1"/>
    <property type="match status" value="1"/>
</dbReference>
<evidence type="ECO:0000313" key="2">
    <source>
        <dbReference type="EMBL" id="RTQ88253.1"/>
    </source>
</evidence>
<dbReference type="Proteomes" id="UP000271705">
    <property type="component" value="Unassembled WGS sequence"/>
</dbReference>
<dbReference type="InterPro" id="IPR001387">
    <property type="entry name" value="Cro/C1-type_HTH"/>
</dbReference>
<dbReference type="AlphaFoldDB" id="A0A3S0HCS5"/>
<feature type="domain" description="HTH cro/C1-type" evidence="1">
    <location>
        <begin position="42"/>
        <end position="86"/>
    </location>
</feature>
<evidence type="ECO:0000313" key="3">
    <source>
        <dbReference type="Proteomes" id="UP000271705"/>
    </source>
</evidence>
<organism evidence="2 3">
    <name type="scientific">Stenotrophomonas maltophilia</name>
    <name type="common">Pseudomonas maltophilia</name>
    <name type="synonym">Xanthomonas maltophilia</name>
    <dbReference type="NCBI Taxonomy" id="40324"/>
    <lineage>
        <taxon>Bacteria</taxon>
        <taxon>Pseudomonadati</taxon>
        <taxon>Pseudomonadota</taxon>
        <taxon>Gammaproteobacteria</taxon>
        <taxon>Lysobacterales</taxon>
        <taxon>Lysobacteraceae</taxon>
        <taxon>Stenotrophomonas</taxon>
        <taxon>Stenotrophomonas maltophilia group</taxon>
    </lineage>
</organism>
<proteinExistence type="predicted"/>
<name>A0A3S0HCS5_STEMA</name>
<dbReference type="SUPFAM" id="SSF47413">
    <property type="entry name" value="lambda repressor-like DNA-binding domains"/>
    <property type="match status" value="1"/>
</dbReference>
<dbReference type="Pfam" id="PF01381">
    <property type="entry name" value="HTH_3"/>
    <property type="match status" value="1"/>
</dbReference>
<sequence length="144" mass="15980">MMFPFGNTCQYPIGNKMTDGNSENDSRRDTGERLRLIRGDRSQKDFAELLGIGRTTLIRYEAGTRPVEVELLVKLNLLFGTQPLWLLTGMGASGEGVQLTSREAMLLNNYRNSPEDAKVALEKTSAAFAQSKPELKTKKHGSSE</sequence>
<dbReference type="InterPro" id="IPR010982">
    <property type="entry name" value="Lambda_DNA-bd_dom_sf"/>
</dbReference>
<dbReference type="CDD" id="cd00093">
    <property type="entry name" value="HTH_XRE"/>
    <property type="match status" value="1"/>
</dbReference>
<dbReference type="EMBL" id="RXLZ01000036">
    <property type="protein sequence ID" value="RTQ88253.1"/>
    <property type="molecule type" value="Genomic_DNA"/>
</dbReference>
<dbReference type="GO" id="GO:0003677">
    <property type="term" value="F:DNA binding"/>
    <property type="evidence" value="ECO:0007669"/>
    <property type="project" value="InterPro"/>
</dbReference>